<dbReference type="FunFam" id="3.40.50.970:FF:000022">
    <property type="entry name" value="2-oxoglutarate ferredoxin oxidoreductase alpha subunit"/>
    <property type="match status" value="1"/>
</dbReference>
<dbReference type="CDD" id="cd07034">
    <property type="entry name" value="TPP_PYR_PFOR_IOR-alpha_like"/>
    <property type="match status" value="1"/>
</dbReference>
<keyword evidence="1" id="KW-0560">Oxidoreductase</keyword>
<comment type="caution">
    <text evidence="4">The sequence shown here is derived from an EMBL/GenBank/DDBJ whole genome shotgun (WGS) entry which is preliminary data.</text>
</comment>
<dbReference type="Pfam" id="PF01855">
    <property type="entry name" value="POR_N"/>
    <property type="match status" value="1"/>
</dbReference>
<dbReference type="InterPro" id="IPR009014">
    <property type="entry name" value="Transketo_C/PFOR_II"/>
</dbReference>
<dbReference type="InterPro" id="IPR019752">
    <property type="entry name" value="Pyrv/ketoisovalerate_OxRed_cat"/>
</dbReference>
<name>A0A7C3RM23_DICTH</name>
<dbReference type="Gene3D" id="3.40.50.970">
    <property type="match status" value="1"/>
</dbReference>
<dbReference type="SUPFAM" id="SSF52518">
    <property type="entry name" value="Thiamin diphosphate-binding fold (THDP-binding)"/>
    <property type="match status" value="1"/>
</dbReference>
<reference evidence="4" key="1">
    <citation type="journal article" date="2020" name="mSystems">
        <title>Genome- and Community-Level Interaction Insights into Carbon Utilization and Element Cycling Functions of Hydrothermarchaeota in Hydrothermal Sediment.</title>
        <authorList>
            <person name="Zhou Z."/>
            <person name="Liu Y."/>
            <person name="Xu W."/>
            <person name="Pan J."/>
            <person name="Luo Z.H."/>
            <person name="Li M."/>
        </authorList>
    </citation>
    <scope>NUCLEOTIDE SEQUENCE [LARGE SCALE GENOMIC DNA]</scope>
    <source>
        <strain evidence="4">SpSt-81</strain>
    </source>
</reference>
<dbReference type="PANTHER" id="PTHR32154:SF20">
    <property type="entry name" value="2-OXOGLUTARATE OXIDOREDUCTASE SUBUNIT KORA"/>
    <property type="match status" value="1"/>
</dbReference>
<feature type="domain" description="Pyruvate flavodoxin/ferredoxin oxidoreductase pyrimidine binding" evidence="3">
    <location>
        <begin position="201"/>
        <end position="432"/>
    </location>
</feature>
<evidence type="ECO:0000313" key="4">
    <source>
        <dbReference type="EMBL" id="HFX13277.1"/>
    </source>
</evidence>
<dbReference type="PANTHER" id="PTHR32154">
    <property type="entry name" value="PYRUVATE-FLAVODOXIN OXIDOREDUCTASE-RELATED"/>
    <property type="match status" value="1"/>
</dbReference>
<dbReference type="GO" id="GO:0016903">
    <property type="term" value="F:oxidoreductase activity, acting on the aldehyde or oxo group of donors"/>
    <property type="evidence" value="ECO:0007669"/>
    <property type="project" value="InterPro"/>
</dbReference>
<dbReference type="InterPro" id="IPR002880">
    <property type="entry name" value="Pyrv_Fd/Flavodoxin_OxRdtase_N"/>
</dbReference>
<dbReference type="InterPro" id="IPR002869">
    <property type="entry name" value="Pyrv_flavodox_OxRed_cen"/>
</dbReference>
<dbReference type="InterPro" id="IPR050722">
    <property type="entry name" value="Pyruvate:ferred/Flavod_OxRd"/>
</dbReference>
<evidence type="ECO:0000256" key="1">
    <source>
        <dbReference type="ARBA" id="ARBA00023002"/>
    </source>
</evidence>
<evidence type="ECO:0000259" key="2">
    <source>
        <dbReference type="Pfam" id="PF01558"/>
    </source>
</evidence>
<dbReference type="InterPro" id="IPR022367">
    <property type="entry name" value="2-oxoacid/accept_OxRdtase_asu"/>
</dbReference>
<sequence length="557" mass="62053">MDCKILIGGEAGQGIQTISNILSKFFYRIGYFIFTIESYQSRIRGGHNYSLIRISDNPIYAIDSEKIDILVALNSETIELHKGHVKKGGHIICDENIKGDFSFDGMYKVPVRKIAQEVAKTKLVENTVICGVLLGLVSGDLEEMKKVISESFKDEYIDMNIKALEAGYIYALNINRRCGEFPKREREGRLIINGGEAVGFGAIVAGCKFLASYPMTPGTAVMNFLAEHEIDFDIVVEQAEDEIAAINMAVGGFFAGARSMVTTSGGGFALMVEGLSLAGMTETPVVIHVAQRPGPATGLPTRTEQADLNFVIHAGHGEFPKYVTAPRDQKDAYYKTIKAFEIAEKYQVPSIILTDQYLIDSKAVIDGLHVPGIKNYRILGDKNYLRHKITEDGISPLAIPGEFEGFVITDSDEHDEEGHITEDLNIRKKMVEKRLRKKLAIMRDVEEPVYFGVDKSKVVFIGWGSTYGVIREAISNLLKEGYEIGHLHFSDVYPLPTKILNDFKDKKLYTIEGNYEGQLAALIRKELCIKVDRGIVKYNGMPFFVEEIMEGVREIMG</sequence>
<accession>A0A7C3RM23</accession>
<dbReference type="SUPFAM" id="SSF52922">
    <property type="entry name" value="TK C-terminal domain-like"/>
    <property type="match status" value="1"/>
</dbReference>
<proteinExistence type="predicted"/>
<dbReference type="SUPFAM" id="SSF53323">
    <property type="entry name" value="Pyruvate-ferredoxin oxidoreductase, PFOR, domain III"/>
    <property type="match status" value="1"/>
</dbReference>
<gene>
    <name evidence="4" type="ORF">ENW00_03835</name>
</gene>
<dbReference type="Pfam" id="PF01558">
    <property type="entry name" value="POR"/>
    <property type="match status" value="1"/>
</dbReference>
<dbReference type="NCBIfam" id="TIGR03710">
    <property type="entry name" value="OAFO_sf"/>
    <property type="match status" value="1"/>
</dbReference>
<feature type="domain" description="Pyruvate/ketoisovalerate oxidoreductase catalytic" evidence="2">
    <location>
        <begin position="11"/>
        <end position="168"/>
    </location>
</feature>
<dbReference type="AlphaFoldDB" id="A0A7C3RM23"/>
<dbReference type="InterPro" id="IPR029061">
    <property type="entry name" value="THDP-binding"/>
</dbReference>
<protein>
    <submittedName>
        <fullName evidence="4">2-oxoacid:acceptor oxidoreductase subunit alpha</fullName>
    </submittedName>
</protein>
<evidence type="ECO:0000259" key="3">
    <source>
        <dbReference type="Pfam" id="PF01855"/>
    </source>
</evidence>
<dbReference type="EMBL" id="DTIN01000014">
    <property type="protein sequence ID" value="HFX13277.1"/>
    <property type="molecule type" value="Genomic_DNA"/>
</dbReference>
<dbReference type="Gene3D" id="3.40.920.10">
    <property type="entry name" value="Pyruvate-ferredoxin oxidoreductase, PFOR, domain III"/>
    <property type="match status" value="1"/>
</dbReference>
<organism evidence="4">
    <name type="scientific">Dictyoglomus thermophilum</name>
    <dbReference type="NCBI Taxonomy" id="14"/>
    <lineage>
        <taxon>Bacteria</taxon>
        <taxon>Pseudomonadati</taxon>
        <taxon>Dictyoglomota</taxon>
        <taxon>Dictyoglomia</taxon>
        <taxon>Dictyoglomales</taxon>
        <taxon>Dictyoglomaceae</taxon>
        <taxon>Dictyoglomus</taxon>
    </lineage>
</organism>
<dbReference type="Gene3D" id="3.40.50.920">
    <property type="match status" value="1"/>
</dbReference>
<dbReference type="GO" id="GO:0006979">
    <property type="term" value="P:response to oxidative stress"/>
    <property type="evidence" value="ECO:0007669"/>
    <property type="project" value="TreeGrafter"/>
</dbReference>